<dbReference type="SUPFAM" id="SSF109604">
    <property type="entry name" value="HD-domain/PDEase-like"/>
    <property type="match status" value="1"/>
</dbReference>
<gene>
    <name evidence="3" type="ORF">E6P07_03075</name>
</gene>
<dbReference type="GO" id="GO:0008081">
    <property type="term" value="F:phosphoric diester hydrolase activity"/>
    <property type="evidence" value="ECO:0007669"/>
    <property type="project" value="UniProtKB-ARBA"/>
</dbReference>
<proteinExistence type="predicted"/>
<dbReference type="InterPro" id="IPR021812">
    <property type="entry name" value="DUF3391"/>
</dbReference>
<evidence type="ECO:0000259" key="2">
    <source>
        <dbReference type="PROSITE" id="PS51832"/>
    </source>
</evidence>
<dbReference type="InterPro" id="IPR006675">
    <property type="entry name" value="HDIG_dom"/>
</dbReference>
<dbReference type="Proteomes" id="UP000426424">
    <property type="component" value="Chromosome"/>
</dbReference>
<dbReference type="NCBIfam" id="TIGR00277">
    <property type="entry name" value="HDIG"/>
    <property type="match status" value="1"/>
</dbReference>
<dbReference type="SMART" id="SM00471">
    <property type="entry name" value="HDc"/>
    <property type="match status" value="1"/>
</dbReference>
<evidence type="ECO:0000313" key="4">
    <source>
        <dbReference type="Proteomes" id="UP000426424"/>
    </source>
</evidence>
<evidence type="ECO:0000313" key="3">
    <source>
        <dbReference type="EMBL" id="QGU32057.1"/>
    </source>
</evidence>
<dbReference type="KEGG" id="ttp:E6P07_03075"/>
<name>A0A6I6EFC1_THETI</name>
<dbReference type="InterPro" id="IPR052020">
    <property type="entry name" value="Cyclic_di-GMP/3'3'-cGAMP_PDE"/>
</dbReference>
<feature type="domain" description="HD-GYP" evidence="2">
    <location>
        <begin position="139"/>
        <end position="334"/>
    </location>
</feature>
<evidence type="ECO:0000256" key="1">
    <source>
        <dbReference type="SAM" id="MobiDB-lite"/>
    </source>
</evidence>
<dbReference type="OrthoDB" id="9802066at2"/>
<reference evidence="3 4" key="1">
    <citation type="submission" date="2019-12" db="EMBL/GenBank/DDBJ databases">
        <title>The complete genome of the thermophilic, anoxygenic phototrophic gammaproteobacterium Thermochromatium tepidum.</title>
        <authorList>
            <person name="Sattley W.M."/>
            <person name="Swingley W.D."/>
            <person name="Burchell B.M."/>
            <person name="Gurbani S.A."/>
            <person name="Kujawa C.M."/>
            <person name="Nuccio D.A."/>
            <person name="Schladweiler J."/>
            <person name="Shaffer K.N."/>
            <person name="Stokes L.M."/>
            <person name="Touchman J.W."/>
            <person name="Blankenship R.E."/>
            <person name="Madigan M.T."/>
        </authorList>
    </citation>
    <scope>NUCLEOTIDE SEQUENCE [LARGE SCALE GENOMIC DNA]</scope>
    <source>
        <strain evidence="3 4">ATCC 43061</strain>
    </source>
</reference>
<dbReference type="Gene3D" id="1.10.3210.10">
    <property type="entry name" value="Hypothetical protein af1432"/>
    <property type="match status" value="1"/>
</dbReference>
<dbReference type="InterPro" id="IPR003607">
    <property type="entry name" value="HD/PDEase_dom"/>
</dbReference>
<dbReference type="InterPro" id="IPR037522">
    <property type="entry name" value="HD_GYP_dom"/>
</dbReference>
<organism evidence="3 4">
    <name type="scientific">Thermochromatium tepidum ATCC 43061</name>
    <dbReference type="NCBI Taxonomy" id="316276"/>
    <lineage>
        <taxon>Bacteria</taxon>
        <taxon>Pseudomonadati</taxon>
        <taxon>Pseudomonadota</taxon>
        <taxon>Gammaproteobacteria</taxon>
        <taxon>Chromatiales</taxon>
        <taxon>Chromatiaceae</taxon>
        <taxon>Thermochromatium</taxon>
    </lineage>
</organism>
<dbReference type="Pfam" id="PF11871">
    <property type="entry name" value="DUF3391"/>
    <property type="match status" value="1"/>
</dbReference>
<dbReference type="Pfam" id="PF13487">
    <property type="entry name" value="HD_5"/>
    <property type="match status" value="1"/>
</dbReference>
<feature type="region of interest" description="Disordered" evidence="1">
    <location>
        <begin position="64"/>
        <end position="88"/>
    </location>
</feature>
<sequence>MPTDTQVLFIDVDELRVGLYIYLDLGWIEHPFAFNHFKIKSESQIETIRGLGLKHVRWSPELSDLAPPVSDPKGPDQQIAPRPSTEQSRQRLVEQQASLARCEREFAQAARTVRELFRLAPSHPDQVRERAQALAGSLVQELLSQNESCIRLLSEQAGEQTALHSINVSVIALLLGQRLGLERTRLDQLVLGAVLHDIGKCQLPERVRWIDTSSSAAERKLFQRHVGEGIELARRMQLDPEIVSIIAQHHEYVDGSGFPAHLSGEQMGELGRIVSLVNHYDTLCNPANPVTAITPHQALSIMFAQSRDKFDANILAVFIRMMGVYPPGSVVVLSDGRYALVVSVNSARPLKPSVIIHDPRVAREEAPVVDLEQTNGLCIQRSIRPLQLPRPAFDYLLPRQRICYFFERARLHDADPAT</sequence>
<dbReference type="PROSITE" id="PS51832">
    <property type="entry name" value="HD_GYP"/>
    <property type="match status" value="1"/>
</dbReference>
<dbReference type="PANTHER" id="PTHR45228">
    <property type="entry name" value="CYCLIC DI-GMP PHOSPHODIESTERASE TM_0186-RELATED"/>
    <property type="match status" value="1"/>
</dbReference>
<dbReference type="PANTHER" id="PTHR45228:SF4">
    <property type="entry name" value="LIPOPROTEIN"/>
    <property type="match status" value="1"/>
</dbReference>
<accession>A0A6I6EFC1</accession>
<dbReference type="EMBL" id="CP039268">
    <property type="protein sequence ID" value="QGU32057.1"/>
    <property type="molecule type" value="Genomic_DNA"/>
</dbReference>
<protein>
    <submittedName>
        <fullName evidence="3">DUF3391 domain-containing protein</fullName>
    </submittedName>
</protein>
<keyword evidence="4" id="KW-1185">Reference proteome</keyword>
<dbReference type="RefSeq" id="WP_153974256.1">
    <property type="nucleotide sequence ID" value="NZ_CP039268.1"/>
</dbReference>
<dbReference type="CDD" id="cd00077">
    <property type="entry name" value="HDc"/>
    <property type="match status" value="1"/>
</dbReference>
<dbReference type="AlphaFoldDB" id="A0A6I6EFC1"/>